<keyword evidence="4" id="KW-0378">Hydrolase</keyword>
<organism evidence="7 8">
    <name type="scientific">Pseudoclavibacter albus</name>
    <dbReference type="NCBI Taxonomy" id="272241"/>
    <lineage>
        <taxon>Bacteria</taxon>
        <taxon>Bacillati</taxon>
        <taxon>Actinomycetota</taxon>
        <taxon>Actinomycetes</taxon>
        <taxon>Micrococcales</taxon>
        <taxon>Microbacteriaceae</taxon>
        <taxon>Pseudoclavibacter</taxon>
    </lineage>
</organism>
<evidence type="ECO:0000256" key="4">
    <source>
        <dbReference type="ARBA" id="ARBA00022801"/>
    </source>
</evidence>
<dbReference type="InterPro" id="IPR002933">
    <property type="entry name" value="Peptidase_M20"/>
</dbReference>
<proteinExistence type="inferred from homology"/>
<keyword evidence="3" id="KW-0479">Metal-binding</keyword>
<dbReference type="EMBL" id="JALXSQ010000018">
    <property type="protein sequence ID" value="MCT2042866.1"/>
    <property type="molecule type" value="Genomic_DNA"/>
</dbReference>
<dbReference type="NCBIfam" id="NF005913">
    <property type="entry name" value="PRK07906.1"/>
    <property type="match status" value="1"/>
</dbReference>
<dbReference type="SUPFAM" id="SSF53187">
    <property type="entry name" value="Zn-dependent exopeptidases"/>
    <property type="match status" value="1"/>
</dbReference>
<gene>
    <name evidence="7" type="ORF">M3D15_05900</name>
</gene>
<dbReference type="PANTHER" id="PTHR43808">
    <property type="entry name" value="ACETYLORNITHINE DEACETYLASE"/>
    <property type="match status" value="1"/>
</dbReference>
<keyword evidence="8" id="KW-1185">Reference proteome</keyword>
<dbReference type="InterPro" id="IPR011650">
    <property type="entry name" value="Peptidase_M20_dimer"/>
</dbReference>
<evidence type="ECO:0000256" key="5">
    <source>
        <dbReference type="ARBA" id="ARBA00022833"/>
    </source>
</evidence>
<evidence type="ECO:0000256" key="3">
    <source>
        <dbReference type="ARBA" id="ARBA00022723"/>
    </source>
</evidence>
<dbReference type="PIRSF" id="PIRSF036696">
    <property type="entry name" value="ACY-1"/>
    <property type="match status" value="1"/>
</dbReference>
<comment type="cofactor">
    <cofactor evidence="1">
        <name>Zn(2+)</name>
        <dbReference type="ChEBI" id="CHEBI:29105"/>
    </cofactor>
</comment>
<accession>A0ABT2HX19</accession>
<dbReference type="InterPro" id="IPR050072">
    <property type="entry name" value="Peptidase_M20A"/>
</dbReference>
<dbReference type="SUPFAM" id="SSF55031">
    <property type="entry name" value="Bacterial exopeptidase dimerisation domain"/>
    <property type="match status" value="1"/>
</dbReference>
<feature type="domain" description="Peptidase M20 dimerisation" evidence="6">
    <location>
        <begin position="195"/>
        <end position="333"/>
    </location>
</feature>
<evidence type="ECO:0000313" key="7">
    <source>
        <dbReference type="EMBL" id="MCT2042866.1"/>
    </source>
</evidence>
<dbReference type="Proteomes" id="UP001525379">
    <property type="component" value="Unassembled WGS sequence"/>
</dbReference>
<dbReference type="Pfam" id="PF07687">
    <property type="entry name" value="M20_dimer"/>
    <property type="match status" value="1"/>
</dbReference>
<sequence>MTDDTLLHDPTVELTRELIRFDTSNYGEGKSKGETECAEFLAARFEKLGLTIDMFESAPRRTSFVTRIEGTDRSKPALVVHGHTDVVPADPAQWSVDPFEAVVKDGCVWGRGAVDMKNMDAMIATAIEEIFANGQRPSRDLIVAMFADEENGGQFGSHYAVRERPELFKGATTAISEVGGYSVTIGDERAYLVQTGEKAMLWIKLRVHKPAGHGSRVVPAEQNAISTLARAIARLAEHEWPIMLNDTTERMVRELAELLKMDPSDPQKIAENSGKAAGFLTASLRTTSNPTMLQAGYKHNVIPEEATVAIDVRPFPGKEDEILREIQQIVGDEVEIEVSWRDVGAEAPASGPLFDAAVTALRKHDPGARVIPYFLSAGTDNKALSKLGIHGYGFAPLKLPAELDFPGMFHGIDERVPLDALVFGRHVLRDFLLEY</sequence>
<dbReference type="Gene3D" id="3.40.630.10">
    <property type="entry name" value="Zn peptidases"/>
    <property type="match status" value="1"/>
</dbReference>
<evidence type="ECO:0000259" key="6">
    <source>
        <dbReference type="Pfam" id="PF07687"/>
    </source>
</evidence>
<dbReference type="Gene3D" id="1.10.150.900">
    <property type="match status" value="1"/>
</dbReference>
<evidence type="ECO:0000313" key="8">
    <source>
        <dbReference type="Proteomes" id="UP001525379"/>
    </source>
</evidence>
<evidence type="ECO:0000256" key="1">
    <source>
        <dbReference type="ARBA" id="ARBA00001947"/>
    </source>
</evidence>
<name>A0ABT2HX19_9MICO</name>
<keyword evidence="5" id="KW-0862">Zinc</keyword>
<dbReference type="PANTHER" id="PTHR43808:SF8">
    <property type="entry name" value="PEPTIDASE M20 DIMERISATION DOMAIN-CONTAINING PROTEIN"/>
    <property type="match status" value="1"/>
</dbReference>
<comment type="caution">
    <text evidence="7">The sequence shown here is derived from an EMBL/GenBank/DDBJ whole genome shotgun (WGS) entry which is preliminary data.</text>
</comment>
<dbReference type="Pfam" id="PF01546">
    <property type="entry name" value="Peptidase_M20"/>
    <property type="match status" value="1"/>
</dbReference>
<comment type="similarity">
    <text evidence="2">Belongs to the peptidase M20A family.</text>
</comment>
<evidence type="ECO:0000256" key="2">
    <source>
        <dbReference type="ARBA" id="ARBA00006247"/>
    </source>
</evidence>
<dbReference type="InterPro" id="IPR036264">
    <property type="entry name" value="Bact_exopeptidase_dim_dom"/>
</dbReference>
<protein>
    <submittedName>
        <fullName evidence="7">M20/M25/M40 family metallo-hydrolase</fullName>
    </submittedName>
</protein>
<reference evidence="7 8" key="1">
    <citation type="submission" date="2022-04" db="EMBL/GenBank/DDBJ databases">
        <title>Human microbiome associated bacterial genomes.</title>
        <authorList>
            <person name="Sandstrom S."/>
            <person name="Salamzade R."/>
            <person name="Kalan L.R."/>
        </authorList>
    </citation>
    <scope>NUCLEOTIDE SEQUENCE [LARGE SCALE GENOMIC DNA]</scope>
    <source>
        <strain evidence="8">p3-SID1799</strain>
    </source>
</reference>
<dbReference type="Gene3D" id="3.30.70.360">
    <property type="match status" value="1"/>
</dbReference>
<dbReference type="RefSeq" id="WP_260104212.1">
    <property type="nucleotide sequence ID" value="NZ_JALXSQ010000018.1"/>
</dbReference>